<dbReference type="Gene3D" id="1.10.530.10">
    <property type="match status" value="1"/>
</dbReference>
<dbReference type="CDD" id="cd01009">
    <property type="entry name" value="PBP2_YfhD_N"/>
    <property type="match status" value="1"/>
</dbReference>
<dbReference type="KEGG" id="dde:Dde_2552"/>
<dbReference type="Gene3D" id="3.40.190.10">
    <property type="entry name" value="Periplasmic binding protein-like II"/>
    <property type="match status" value="2"/>
</dbReference>
<feature type="domain" description="Transglycosylase SLT" evidence="3">
    <location>
        <begin position="342"/>
        <end position="454"/>
    </location>
</feature>
<dbReference type="CAZy" id="GH23">
    <property type="family name" value="Glycoside Hydrolase Family 23"/>
</dbReference>
<keyword evidence="2" id="KW-0472">Membrane</keyword>
<comment type="similarity">
    <text evidence="1">Belongs to the transglycosylase Slt family.</text>
</comment>
<proteinExistence type="inferred from homology"/>
<dbReference type="EMBL" id="CP000112">
    <property type="protein sequence ID" value="ABB39348.1"/>
    <property type="molecule type" value="Genomic_DNA"/>
</dbReference>
<sequence length="517" mass="57379">MPRKHGSRTLKTRALYAITGITVCVLLAALVFFAVRHLPEPAAPLPGQQTENGRQLRRRLLEQGIFKPFTGDIDAIRRRKVLRMLVPYNRTDYFLDGAAQRGLAYDTGTAFAGWLNKRLGLTGTRRISLLFIPAAPDDMLRMLREGQGDMIGYECLVPGTLPDDVTAAGPWSRTAQVVVVSRQSVPPLQSLAELSGKTVYVLKNSAVAQILDATARTMTTTGIPVRGMAVEGGLTQEDLLDMVSGGSIAFAAAEADKAALWARVLPDLQVHANAPLTTNATRAWLLRSDTPQLNTLCNEFIRQYRRTTDYAWLRQKYFSRTTYVADGGRSQELARLEATLPLFIKYGEQYDFAPLLLAAQGYQESRLNQQARSHKGAVGIMQLLPATAAASPVGITDISTPENNIHAGVKYLAHLRDTYFDSEGINYLDRMLLSFAAYNAGPGNIRKARRATAQMELNPDVWRNNVEKGVAATIGQEPVRYVRNIITYYIVFQLVREHRHIRDAALQQLDIAPHFTR</sequence>
<evidence type="ECO:0000313" key="5">
    <source>
        <dbReference type="Proteomes" id="UP000002710"/>
    </source>
</evidence>
<keyword evidence="2" id="KW-0812">Transmembrane</keyword>
<evidence type="ECO:0000256" key="2">
    <source>
        <dbReference type="SAM" id="Phobius"/>
    </source>
</evidence>
<dbReference type="SUPFAM" id="SSF53850">
    <property type="entry name" value="Periplasmic binding protein-like II"/>
    <property type="match status" value="1"/>
</dbReference>
<reference evidence="4 5" key="1">
    <citation type="journal article" date="2011" name="J. Bacteriol.">
        <title>Complete genome sequence and updated annotation of Desulfovibrio alaskensis G20.</title>
        <authorList>
            <person name="Hauser L.J."/>
            <person name="Land M.L."/>
            <person name="Brown S.D."/>
            <person name="Larimer F."/>
            <person name="Keller K.L."/>
            <person name="Rapp-Giles B.J."/>
            <person name="Price M.N."/>
            <person name="Lin M."/>
            <person name="Bruce D.C."/>
            <person name="Detter J.C."/>
            <person name="Tapia R."/>
            <person name="Han C.S."/>
            <person name="Goodwin L.A."/>
            <person name="Cheng J.F."/>
            <person name="Pitluck S."/>
            <person name="Copeland A."/>
            <person name="Lucas S."/>
            <person name="Nolan M."/>
            <person name="Lapidus A.L."/>
            <person name="Palumbo A.V."/>
            <person name="Wall J.D."/>
        </authorList>
    </citation>
    <scope>NUCLEOTIDE SEQUENCE [LARGE SCALE GENOMIC DNA]</scope>
    <source>
        <strain evidence="5">ATCC BAA 1058 / DSM 17464 / G20</strain>
    </source>
</reference>
<dbReference type="eggNOG" id="COG4623">
    <property type="taxonomic scope" value="Bacteria"/>
</dbReference>
<name>Q30Y98_OLEA2</name>
<keyword evidence="2" id="KW-1133">Transmembrane helix</keyword>
<dbReference type="Proteomes" id="UP000002710">
    <property type="component" value="Chromosome"/>
</dbReference>
<dbReference type="InterPro" id="IPR008258">
    <property type="entry name" value="Transglycosylase_SLT_dom_1"/>
</dbReference>
<accession>Q30Y98</accession>
<dbReference type="STRING" id="207559.Dde_2552"/>
<dbReference type="PANTHER" id="PTHR37423">
    <property type="entry name" value="SOLUBLE LYTIC MUREIN TRANSGLYCOSYLASE-RELATED"/>
    <property type="match status" value="1"/>
</dbReference>
<dbReference type="PANTHER" id="PTHR37423:SF2">
    <property type="entry name" value="MEMBRANE-BOUND LYTIC MUREIN TRANSGLYCOSYLASE C"/>
    <property type="match status" value="1"/>
</dbReference>
<dbReference type="HOGENOM" id="CLU_027494_1_0_7"/>
<gene>
    <name evidence="4" type="ordered locus">Dde_2552</name>
</gene>
<dbReference type="SUPFAM" id="SSF53955">
    <property type="entry name" value="Lysozyme-like"/>
    <property type="match status" value="1"/>
</dbReference>
<dbReference type="Pfam" id="PF01464">
    <property type="entry name" value="SLT"/>
    <property type="match status" value="1"/>
</dbReference>
<feature type="transmembrane region" description="Helical" evidence="2">
    <location>
        <begin position="14"/>
        <end position="35"/>
    </location>
</feature>
<protein>
    <submittedName>
        <fullName evidence="4">Lytic transglycosylase catalytic</fullName>
    </submittedName>
</protein>
<evidence type="ECO:0000259" key="3">
    <source>
        <dbReference type="Pfam" id="PF01464"/>
    </source>
</evidence>
<dbReference type="RefSeq" id="WP_011368399.1">
    <property type="nucleotide sequence ID" value="NC_007519.1"/>
</dbReference>
<dbReference type="AlphaFoldDB" id="Q30Y98"/>
<organism evidence="4 5">
    <name type="scientific">Oleidesulfovibrio alaskensis (strain ATCC BAA-1058 / DSM 17464 / G20)</name>
    <name type="common">Desulfovibrio alaskensis</name>
    <dbReference type="NCBI Taxonomy" id="207559"/>
    <lineage>
        <taxon>Bacteria</taxon>
        <taxon>Pseudomonadati</taxon>
        <taxon>Thermodesulfobacteriota</taxon>
        <taxon>Desulfovibrionia</taxon>
        <taxon>Desulfovibrionales</taxon>
        <taxon>Desulfovibrionaceae</taxon>
        <taxon>Oleidesulfovibrio</taxon>
    </lineage>
</organism>
<dbReference type="InterPro" id="IPR023346">
    <property type="entry name" value="Lysozyme-like_dom_sf"/>
</dbReference>
<evidence type="ECO:0000256" key="1">
    <source>
        <dbReference type="ARBA" id="ARBA00007734"/>
    </source>
</evidence>
<keyword evidence="5" id="KW-1185">Reference proteome</keyword>
<evidence type="ECO:0000313" key="4">
    <source>
        <dbReference type="EMBL" id="ABB39348.1"/>
    </source>
</evidence>
<dbReference type="CDD" id="cd13403">
    <property type="entry name" value="MLTF-like"/>
    <property type="match status" value="1"/>
</dbReference>